<dbReference type="Gene3D" id="3.40.50.1470">
    <property type="entry name" value="Peptidyl-tRNA hydrolase"/>
    <property type="match status" value="1"/>
</dbReference>
<dbReference type="GO" id="GO:0000049">
    <property type="term" value="F:tRNA binding"/>
    <property type="evidence" value="ECO:0007669"/>
    <property type="project" value="UniProtKB-KW"/>
</dbReference>
<dbReference type="AlphaFoldDB" id="A0A875S296"/>
<evidence type="ECO:0000256" key="3">
    <source>
        <dbReference type="ARBA" id="ARBA00022801"/>
    </source>
</evidence>
<dbReference type="EC" id="3.1.1.29" evidence="1"/>
<dbReference type="PANTHER" id="PTHR17224:SF1">
    <property type="entry name" value="PEPTIDYL-TRNA HYDROLASE"/>
    <property type="match status" value="1"/>
</dbReference>
<evidence type="ECO:0000256" key="1">
    <source>
        <dbReference type="ARBA" id="ARBA00013260"/>
    </source>
</evidence>
<dbReference type="InterPro" id="IPR036416">
    <property type="entry name" value="Pept_tRNA_hydro_sf"/>
</dbReference>
<dbReference type="GeneID" id="62196222"/>
<keyword evidence="4" id="KW-0694">RNA-binding</keyword>
<keyword evidence="7" id="KW-1185">Reference proteome</keyword>
<evidence type="ECO:0000256" key="2">
    <source>
        <dbReference type="ARBA" id="ARBA00022555"/>
    </source>
</evidence>
<proteinExistence type="inferred from homology"/>
<evidence type="ECO:0000313" key="7">
    <source>
        <dbReference type="Proteomes" id="UP000662931"/>
    </source>
</evidence>
<sequence length="158" mass="17705">MTRLGRFNYRNSNEGSIPLLFYHNPGYMNVSGDNLVNPWTRVIQEAEIQGLNAALVVISDELDIDLGKIKIRKQNASARGHNGLKSIQNVIGKGYSSIKIGIGRGSEGGDKSSDLVAKYVLSKFKPSEKEVLNNLVLEQFAKVMKEMTKERYIYDVQR</sequence>
<dbReference type="KEGG" id="bnn:FOA43_002821"/>
<keyword evidence="2" id="KW-0820">tRNA-binding</keyword>
<keyword evidence="3" id="KW-0378">Hydrolase</keyword>
<accession>A0A875S296</accession>
<reference evidence="6" key="1">
    <citation type="submission" date="2020-10" db="EMBL/GenBank/DDBJ databases">
        <authorList>
            <person name="Roach M.J.R."/>
        </authorList>
    </citation>
    <scope>NUCLEOTIDE SEQUENCE</scope>
    <source>
        <strain evidence="6">CBS 1945</strain>
    </source>
</reference>
<dbReference type="EMBL" id="CP064814">
    <property type="protein sequence ID" value="QPG75466.1"/>
    <property type="molecule type" value="Genomic_DNA"/>
</dbReference>
<comment type="similarity">
    <text evidence="5">Belongs to the PTH family.</text>
</comment>
<evidence type="ECO:0000313" key="6">
    <source>
        <dbReference type="EMBL" id="QPG75466.1"/>
    </source>
</evidence>
<dbReference type="InterPro" id="IPR018171">
    <property type="entry name" value="Pept_tRNA_hydro_CS"/>
</dbReference>
<dbReference type="SUPFAM" id="SSF53178">
    <property type="entry name" value="Peptidyl-tRNA hydrolase-like"/>
    <property type="match status" value="1"/>
</dbReference>
<name>A0A875S296_EENNA</name>
<dbReference type="RefSeq" id="XP_038779031.1">
    <property type="nucleotide sequence ID" value="XM_038923103.1"/>
</dbReference>
<dbReference type="PROSITE" id="PS01196">
    <property type="entry name" value="PEPT_TRNA_HYDROL_2"/>
    <property type="match status" value="1"/>
</dbReference>
<dbReference type="OrthoDB" id="1711136at2759"/>
<dbReference type="PANTHER" id="PTHR17224">
    <property type="entry name" value="PEPTIDYL-TRNA HYDROLASE"/>
    <property type="match status" value="1"/>
</dbReference>
<protein>
    <recommendedName>
        <fullName evidence="1">peptidyl-tRNA hydrolase</fullName>
        <ecNumber evidence="1">3.1.1.29</ecNumber>
    </recommendedName>
</protein>
<evidence type="ECO:0000256" key="5">
    <source>
        <dbReference type="ARBA" id="ARBA00038063"/>
    </source>
</evidence>
<organism evidence="6 7">
    <name type="scientific">Eeniella nana</name>
    <name type="common">Yeast</name>
    <name type="synonym">Brettanomyces nanus</name>
    <dbReference type="NCBI Taxonomy" id="13502"/>
    <lineage>
        <taxon>Eukaryota</taxon>
        <taxon>Fungi</taxon>
        <taxon>Dikarya</taxon>
        <taxon>Ascomycota</taxon>
        <taxon>Saccharomycotina</taxon>
        <taxon>Pichiomycetes</taxon>
        <taxon>Pichiales</taxon>
        <taxon>Pichiaceae</taxon>
        <taxon>Brettanomyces</taxon>
    </lineage>
</organism>
<dbReference type="Pfam" id="PF01195">
    <property type="entry name" value="Pept_tRNA_hydro"/>
    <property type="match status" value="1"/>
</dbReference>
<gene>
    <name evidence="6" type="ORF">FOA43_002821</name>
</gene>
<dbReference type="InterPro" id="IPR001328">
    <property type="entry name" value="Pept_tRNA_hydro"/>
</dbReference>
<dbReference type="Proteomes" id="UP000662931">
    <property type="component" value="Chromosome 3"/>
</dbReference>
<evidence type="ECO:0000256" key="4">
    <source>
        <dbReference type="ARBA" id="ARBA00022884"/>
    </source>
</evidence>
<dbReference type="GO" id="GO:0004045">
    <property type="term" value="F:peptidyl-tRNA hydrolase activity"/>
    <property type="evidence" value="ECO:0007669"/>
    <property type="project" value="UniProtKB-EC"/>
</dbReference>